<dbReference type="SMART" id="SM00226">
    <property type="entry name" value="LMWPc"/>
    <property type="match status" value="1"/>
</dbReference>
<evidence type="ECO:0000313" key="2">
    <source>
        <dbReference type="EMBL" id="KWF46536.1"/>
    </source>
</evidence>
<dbReference type="InterPro" id="IPR036196">
    <property type="entry name" value="Ptyr_pPase_sf"/>
</dbReference>
<dbReference type="AlphaFoldDB" id="A0AAW3PAL2"/>
<sequence length="108" mass="12178">MTRALFVCSRNRLRSPTAEAVFAAWPGVETDSAGLAPDADTRLSAEQLEWAEIVFVMERVHKAKLLAQFGIRLKHKKIVCLDIPDRYAYMQPELVALLERKAGPLLRT</sequence>
<accession>A0AAW3PAL2</accession>
<dbReference type="RefSeq" id="WP_059510727.1">
    <property type="nucleotide sequence ID" value="NZ_LOUX01000030.1"/>
</dbReference>
<dbReference type="Proteomes" id="UP000063236">
    <property type="component" value="Unassembled WGS sequence"/>
</dbReference>
<protein>
    <submittedName>
        <fullName evidence="2">Phosphotyrosine protein phosphatase</fullName>
    </submittedName>
</protein>
<gene>
    <name evidence="2" type="ORF">WL88_24690</name>
</gene>
<name>A0AAW3PAL2_9BURK</name>
<reference evidence="2 3" key="1">
    <citation type="submission" date="2015-11" db="EMBL/GenBank/DDBJ databases">
        <title>Expanding the genomic diversity of Burkholderia species for the development of highly accurate diagnostics.</title>
        <authorList>
            <person name="Sahl J."/>
            <person name="Keim P."/>
            <person name="Wagner D."/>
        </authorList>
    </citation>
    <scope>NUCLEOTIDE SEQUENCE [LARGE SCALE GENOMIC DNA]</scope>
    <source>
        <strain evidence="2 3">MSMB378WGS</strain>
    </source>
</reference>
<dbReference type="EMBL" id="LPJV01000059">
    <property type="protein sequence ID" value="KWF46536.1"/>
    <property type="molecule type" value="Genomic_DNA"/>
</dbReference>
<dbReference type="Gene3D" id="3.40.50.2300">
    <property type="match status" value="1"/>
</dbReference>
<organism evidence="2 3">
    <name type="scientific">Burkholderia diffusa</name>
    <dbReference type="NCBI Taxonomy" id="488732"/>
    <lineage>
        <taxon>Bacteria</taxon>
        <taxon>Pseudomonadati</taxon>
        <taxon>Pseudomonadota</taxon>
        <taxon>Betaproteobacteria</taxon>
        <taxon>Burkholderiales</taxon>
        <taxon>Burkholderiaceae</taxon>
        <taxon>Burkholderia</taxon>
        <taxon>Burkholderia cepacia complex</taxon>
    </lineage>
</organism>
<evidence type="ECO:0000313" key="3">
    <source>
        <dbReference type="Proteomes" id="UP000063236"/>
    </source>
</evidence>
<dbReference type="SUPFAM" id="SSF52788">
    <property type="entry name" value="Phosphotyrosine protein phosphatases I"/>
    <property type="match status" value="1"/>
</dbReference>
<dbReference type="InterPro" id="IPR023485">
    <property type="entry name" value="Ptyr_pPase"/>
</dbReference>
<dbReference type="InterPro" id="IPR016919">
    <property type="entry name" value="UCP029416_PTP"/>
</dbReference>
<proteinExistence type="predicted"/>
<dbReference type="PIRSF" id="PIRSF029416">
    <property type="entry name" value="UCP029416_PTP"/>
    <property type="match status" value="1"/>
</dbReference>
<feature type="domain" description="Phosphotyrosine protein phosphatase I" evidence="1">
    <location>
        <begin position="2"/>
        <end position="108"/>
    </location>
</feature>
<evidence type="ECO:0000259" key="1">
    <source>
        <dbReference type="SMART" id="SM00226"/>
    </source>
</evidence>
<comment type="caution">
    <text evidence="2">The sequence shown here is derived from an EMBL/GenBank/DDBJ whole genome shotgun (WGS) entry which is preliminary data.</text>
</comment>